<feature type="non-terminal residue" evidence="1">
    <location>
        <position position="1"/>
    </location>
</feature>
<keyword evidence="2" id="KW-1185">Reference proteome</keyword>
<dbReference type="EMBL" id="JAHRHJ020000145">
    <property type="protein sequence ID" value="KAH9294402.1"/>
    <property type="molecule type" value="Genomic_DNA"/>
</dbReference>
<sequence length="57" mass="6379">AYTRAEPKDFAEEAEKAQAAVARKIATYEGLLQALQEEMKKFDHALMICIAPDALIR</sequence>
<dbReference type="Proteomes" id="UP000824469">
    <property type="component" value="Unassembled WGS sequence"/>
</dbReference>
<name>A0AA38FAI9_TAXCH</name>
<reference evidence="1 2" key="1">
    <citation type="journal article" date="2021" name="Nat. Plants">
        <title>The Taxus genome provides insights into paclitaxel biosynthesis.</title>
        <authorList>
            <person name="Xiong X."/>
            <person name="Gou J."/>
            <person name="Liao Q."/>
            <person name="Li Y."/>
            <person name="Zhou Q."/>
            <person name="Bi G."/>
            <person name="Li C."/>
            <person name="Du R."/>
            <person name="Wang X."/>
            <person name="Sun T."/>
            <person name="Guo L."/>
            <person name="Liang H."/>
            <person name="Lu P."/>
            <person name="Wu Y."/>
            <person name="Zhang Z."/>
            <person name="Ro D.K."/>
            <person name="Shang Y."/>
            <person name="Huang S."/>
            <person name="Yan J."/>
        </authorList>
    </citation>
    <scope>NUCLEOTIDE SEQUENCE [LARGE SCALE GENOMIC DNA]</scope>
    <source>
        <strain evidence="1">Ta-2019</strain>
    </source>
</reference>
<comment type="caution">
    <text evidence="1">The sequence shown here is derived from an EMBL/GenBank/DDBJ whole genome shotgun (WGS) entry which is preliminary data.</text>
</comment>
<evidence type="ECO:0000313" key="2">
    <source>
        <dbReference type="Proteomes" id="UP000824469"/>
    </source>
</evidence>
<dbReference type="AlphaFoldDB" id="A0AA38FAI9"/>
<protein>
    <submittedName>
        <fullName evidence="1">Uncharacterized protein</fullName>
    </submittedName>
</protein>
<gene>
    <name evidence="1" type="ORF">KI387_040395</name>
</gene>
<feature type="non-terminal residue" evidence="1">
    <location>
        <position position="57"/>
    </location>
</feature>
<accession>A0AA38FAI9</accession>
<proteinExistence type="predicted"/>
<evidence type="ECO:0000313" key="1">
    <source>
        <dbReference type="EMBL" id="KAH9294402.1"/>
    </source>
</evidence>
<organism evidence="1 2">
    <name type="scientific">Taxus chinensis</name>
    <name type="common">Chinese yew</name>
    <name type="synonym">Taxus wallichiana var. chinensis</name>
    <dbReference type="NCBI Taxonomy" id="29808"/>
    <lineage>
        <taxon>Eukaryota</taxon>
        <taxon>Viridiplantae</taxon>
        <taxon>Streptophyta</taxon>
        <taxon>Embryophyta</taxon>
        <taxon>Tracheophyta</taxon>
        <taxon>Spermatophyta</taxon>
        <taxon>Pinopsida</taxon>
        <taxon>Pinidae</taxon>
        <taxon>Conifers II</taxon>
        <taxon>Cupressales</taxon>
        <taxon>Taxaceae</taxon>
        <taxon>Taxus</taxon>
    </lineage>
</organism>